<keyword evidence="2" id="KW-0812">Transmembrane</keyword>
<keyword evidence="2" id="KW-0472">Membrane</keyword>
<evidence type="ECO:0000256" key="2">
    <source>
        <dbReference type="SAM" id="Phobius"/>
    </source>
</evidence>
<accession>A0A9P0GXS9</accession>
<keyword evidence="4" id="KW-1185">Reference proteome</keyword>
<feature type="transmembrane region" description="Helical" evidence="2">
    <location>
        <begin position="20"/>
        <end position="38"/>
    </location>
</feature>
<feature type="transmembrane region" description="Helical" evidence="2">
    <location>
        <begin position="44"/>
        <end position="67"/>
    </location>
</feature>
<feature type="region of interest" description="Disordered" evidence="1">
    <location>
        <begin position="78"/>
        <end position="107"/>
    </location>
</feature>
<dbReference type="EMBL" id="OV725077">
    <property type="protein sequence ID" value="CAH1391739.1"/>
    <property type="molecule type" value="Genomic_DNA"/>
</dbReference>
<protein>
    <submittedName>
        <fullName evidence="3">Uncharacterized protein</fullName>
    </submittedName>
</protein>
<reference evidence="3" key="1">
    <citation type="submission" date="2022-01" db="EMBL/GenBank/DDBJ databases">
        <authorList>
            <person name="King R."/>
        </authorList>
    </citation>
    <scope>NUCLEOTIDE SEQUENCE</scope>
</reference>
<gene>
    <name evidence="3" type="ORF">NEZAVI_LOCUS2689</name>
</gene>
<sequence length="107" mass="12378">MPGSDIEERKTFKENTRLHVILSITTICLVVITLNMGIPIKVVLLLVLSITMTFFSVFLMVWCFTILEEKRILEESRREFEKSQQSMEQPHAIYNSTDNVESVKSNP</sequence>
<evidence type="ECO:0000313" key="3">
    <source>
        <dbReference type="EMBL" id="CAH1391739.1"/>
    </source>
</evidence>
<proteinExistence type="predicted"/>
<evidence type="ECO:0000256" key="1">
    <source>
        <dbReference type="SAM" id="MobiDB-lite"/>
    </source>
</evidence>
<feature type="compositionally biased region" description="Polar residues" evidence="1">
    <location>
        <begin position="83"/>
        <end position="107"/>
    </location>
</feature>
<dbReference type="AlphaFoldDB" id="A0A9P0GXS9"/>
<keyword evidence="2" id="KW-1133">Transmembrane helix</keyword>
<name>A0A9P0GXS9_NEZVI</name>
<organism evidence="3 4">
    <name type="scientific">Nezara viridula</name>
    <name type="common">Southern green stink bug</name>
    <name type="synonym">Cimex viridulus</name>
    <dbReference type="NCBI Taxonomy" id="85310"/>
    <lineage>
        <taxon>Eukaryota</taxon>
        <taxon>Metazoa</taxon>
        <taxon>Ecdysozoa</taxon>
        <taxon>Arthropoda</taxon>
        <taxon>Hexapoda</taxon>
        <taxon>Insecta</taxon>
        <taxon>Pterygota</taxon>
        <taxon>Neoptera</taxon>
        <taxon>Paraneoptera</taxon>
        <taxon>Hemiptera</taxon>
        <taxon>Heteroptera</taxon>
        <taxon>Panheteroptera</taxon>
        <taxon>Pentatomomorpha</taxon>
        <taxon>Pentatomoidea</taxon>
        <taxon>Pentatomidae</taxon>
        <taxon>Pentatominae</taxon>
        <taxon>Nezara</taxon>
    </lineage>
</organism>
<dbReference type="Proteomes" id="UP001152798">
    <property type="component" value="Chromosome 1"/>
</dbReference>
<evidence type="ECO:0000313" key="4">
    <source>
        <dbReference type="Proteomes" id="UP001152798"/>
    </source>
</evidence>